<organism evidence="2 3">
    <name type="scientific">Sporolactobacillus inulinus CASD</name>
    <dbReference type="NCBI Taxonomy" id="1069536"/>
    <lineage>
        <taxon>Bacteria</taxon>
        <taxon>Bacillati</taxon>
        <taxon>Bacillota</taxon>
        <taxon>Bacilli</taxon>
        <taxon>Bacillales</taxon>
        <taxon>Sporolactobacillaceae</taxon>
        <taxon>Sporolactobacillus</taxon>
    </lineage>
</organism>
<dbReference type="Gene3D" id="3.40.30.10">
    <property type="entry name" value="Glutaredoxin"/>
    <property type="match status" value="1"/>
</dbReference>
<gene>
    <name evidence="2" type="ORF">SINU_00310</name>
</gene>
<dbReference type="AlphaFoldDB" id="A0A0U1QSZ7"/>
<dbReference type="Gene3D" id="1.10.1200.90">
    <property type="entry name" value="DsbA-like domain"/>
    <property type="match status" value="1"/>
</dbReference>
<evidence type="ECO:0000313" key="3">
    <source>
        <dbReference type="Proteomes" id="UP000035553"/>
    </source>
</evidence>
<proteinExistence type="predicted"/>
<dbReference type="InterPro" id="IPR036249">
    <property type="entry name" value="Thioredoxin-like_sf"/>
</dbReference>
<accession>A0A0U1QSZ7</accession>
<keyword evidence="3" id="KW-1185">Reference proteome</keyword>
<dbReference type="OrthoDB" id="117402at2"/>
<comment type="caution">
    <text evidence="2">The sequence shown here is derived from an EMBL/GenBank/DDBJ whole genome shotgun (WGS) entry which is preliminary data.</text>
</comment>
<evidence type="ECO:0000259" key="1">
    <source>
        <dbReference type="Pfam" id="PF13462"/>
    </source>
</evidence>
<name>A0A0U1QSZ7_9BACL</name>
<dbReference type="SUPFAM" id="SSF52833">
    <property type="entry name" value="Thioredoxin-like"/>
    <property type="match status" value="1"/>
</dbReference>
<dbReference type="Proteomes" id="UP000035553">
    <property type="component" value="Unassembled WGS sequence"/>
</dbReference>
<feature type="domain" description="Thioredoxin-like fold" evidence="1">
    <location>
        <begin position="6"/>
        <end position="163"/>
    </location>
</feature>
<evidence type="ECO:0000313" key="2">
    <source>
        <dbReference type="EMBL" id="KLI03903.1"/>
    </source>
</evidence>
<protein>
    <recommendedName>
        <fullName evidence="1">Thioredoxin-like fold domain-containing protein</fullName>
    </recommendedName>
</protein>
<reference evidence="2 3" key="1">
    <citation type="journal article" date="2011" name="J. Bacteriol.">
        <title>Draft genome sequence of Sporolactobacillus inulinus strain CASD, an efficient D-lactic acid-producing bacterium with high-concentration lactate tolerance capability.</title>
        <authorList>
            <person name="Yu B."/>
            <person name="Su F."/>
            <person name="Wang L."/>
            <person name="Xu K."/>
            <person name="Zhao B."/>
            <person name="Xu P."/>
        </authorList>
    </citation>
    <scope>NUCLEOTIDE SEQUENCE [LARGE SCALE GENOMIC DNA]</scope>
    <source>
        <strain evidence="2 3">CASD</strain>
    </source>
</reference>
<dbReference type="EMBL" id="AFVQ02000005">
    <property type="protein sequence ID" value="KLI03903.1"/>
    <property type="molecule type" value="Genomic_DNA"/>
</dbReference>
<dbReference type="Pfam" id="PF13462">
    <property type="entry name" value="Thioredoxin_4"/>
    <property type="match status" value="1"/>
</dbReference>
<dbReference type="InterPro" id="IPR012336">
    <property type="entry name" value="Thioredoxin-like_fold"/>
</dbReference>
<dbReference type="STRING" id="1069536.SINU_00310"/>
<dbReference type="RefSeq" id="WP_010027134.1">
    <property type="nucleotide sequence ID" value="NZ_AFVQ02000005.1"/>
</dbReference>
<sequence>MTQLSDTGFHFGNPAAPIKLTVFTNLACPHCAAFFTNNDLTPYFENKQLELVLKFFDKPKIGLLKGNLIHLFLDYNDQAKTNPIILELFKDQPEWKKLSDDELKNYLKEKYGFEAHPENTDYSLTIAKEAIDFNATSVPTALISINGEAPKKINQDELKKTLESVPAN</sequence>